<evidence type="ECO:0000313" key="4">
    <source>
        <dbReference type="Proteomes" id="UP000627838"/>
    </source>
</evidence>
<feature type="region of interest" description="Disordered" evidence="1">
    <location>
        <begin position="1"/>
        <end position="22"/>
    </location>
</feature>
<gene>
    <name evidence="3" type="ORF">H4W34_007746</name>
</gene>
<accession>A0ABR9K5E5</accession>
<dbReference type="Pfam" id="PF04149">
    <property type="entry name" value="DUF397"/>
    <property type="match status" value="1"/>
</dbReference>
<dbReference type="Proteomes" id="UP000627838">
    <property type="component" value="Unassembled WGS sequence"/>
</dbReference>
<protein>
    <recommendedName>
        <fullName evidence="2">DUF397 domain-containing protein</fullName>
    </recommendedName>
</protein>
<feature type="domain" description="DUF397" evidence="2">
    <location>
        <begin position="15"/>
        <end position="66"/>
    </location>
</feature>
<organism evidence="3 4">
    <name type="scientific">Actinomadura algeriensis</name>
    <dbReference type="NCBI Taxonomy" id="1679523"/>
    <lineage>
        <taxon>Bacteria</taxon>
        <taxon>Bacillati</taxon>
        <taxon>Actinomycetota</taxon>
        <taxon>Actinomycetes</taxon>
        <taxon>Streptosporangiales</taxon>
        <taxon>Thermomonosporaceae</taxon>
        <taxon>Actinomadura</taxon>
    </lineage>
</organism>
<dbReference type="EMBL" id="JADBDZ010000001">
    <property type="protein sequence ID" value="MBE1537913.1"/>
    <property type="molecule type" value="Genomic_DNA"/>
</dbReference>
<proteinExistence type="predicted"/>
<evidence type="ECO:0000259" key="2">
    <source>
        <dbReference type="Pfam" id="PF04149"/>
    </source>
</evidence>
<comment type="caution">
    <text evidence="3">The sequence shown here is derived from an EMBL/GenBank/DDBJ whole genome shotgun (WGS) entry which is preliminary data.</text>
</comment>
<evidence type="ECO:0000313" key="3">
    <source>
        <dbReference type="EMBL" id="MBE1537913.1"/>
    </source>
</evidence>
<sequence>MAKRSQPFFATSKPNWRKSHHSAQGADCIEVADIAGRCAVRDSKDPDGPRLIFSPRAWAALLTTIKAGGHDLA</sequence>
<reference evidence="3 4" key="1">
    <citation type="submission" date="2020-10" db="EMBL/GenBank/DDBJ databases">
        <title>Sequencing the genomes of 1000 actinobacteria strains.</title>
        <authorList>
            <person name="Klenk H.-P."/>
        </authorList>
    </citation>
    <scope>NUCLEOTIDE SEQUENCE [LARGE SCALE GENOMIC DNA]</scope>
    <source>
        <strain evidence="3 4">DSM 46744</strain>
    </source>
</reference>
<dbReference type="InterPro" id="IPR007278">
    <property type="entry name" value="DUF397"/>
</dbReference>
<keyword evidence="4" id="KW-1185">Reference proteome</keyword>
<name>A0ABR9K5E5_9ACTN</name>
<dbReference type="RefSeq" id="WP_192763698.1">
    <property type="nucleotide sequence ID" value="NZ_JADBDZ010000001.1"/>
</dbReference>
<evidence type="ECO:0000256" key="1">
    <source>
        <dbReference type="SAM" id="MobiDB-lite"/>
    </source>
</evidence>